<reference evidence="1 2" key="1">
    <citation type="journal article" date="2021" name="Sci. Rep.">
        <title>The genome of the diatom Chaetoceros tenuissimus carries an ancient integrated fragment of an extant virus.</title>
        <authorList>
            <person name="Hongo Y."/>
            <person name="Kimura K."/>
            <person name="Takaki Y."/>
            <person name="Yoshida Y."/>
            <person name="Baba S."/>
            <person name="Kobayashi G."/>
            <person name="Nagasaki K."/>
            <person name="Hano T."/>
            <person name="Tomaru Y."/>
        </authorList>
    </citation>
    <scope>NUCLEOTIDE SEQUENCE [LARGE SCALE GENOMIC DNA]</scope>
    <source>
        <strain evidence="1 2">NIES-3715</strain>
    </source>
</reference>
<evidence type="ECO:0000313" key="1">
    <source>
        <dbReference type="EMBL" id="GFH53218.1"/>
    </source>
</evidence>
<name>A0AAD3CWD2_9STRA</name>
<dbReference type="Proteomes" id="UP001054902">
    <property type="component" value="Unassembled WGS sequence"/>
</dbReference>
<gene>
    <name evidence="1" type="ORF">CTEN210_09694</name>
</gene>
<sequence length="455" mass="52455">MSEASREGGVHTHSYSQPKKETLNSLLASANVNENSVIKALFLKISHIEKVQSEVISKQRDAIKELEESESVEIGDLSRELKKSRQELLSILKTQGQYLHNISTNMQSKFSSTSYNEATDLPDPRYFYEDDNPCVLKGRGYNKMIIDLKNQLKIQMRIISKQMESLDTKDDRILYYNENISKNMSREDPYLVPSINFVYDSSPHDMMEIWERGVLQSHFDGFASPAKLIKQIEDIHTLSAKVGKQKENSPYDLNRLRRDLGQSTLNTKSFSYSAQIPSDLFEKVESQSEELCKSIQMQIEIMRKDLQALAVQMSHLQASKTLQISSSSHNEALNNSGTHSTSVGDKEFIEWNEFQSCLSESVKVSDRKIQGKSKPLEQITNETFTYIQNDVSKMYPRDQRLEIEPLCSKTNNTSLDFCDRRRKKKSWIKKKLKRMKKRQRTPKVGEIYDAVTNIF</sequence>
<dbReference type="EMBL" id="BLLK01000046">
    <property type="protein sequence ID" value="GFH53218.1"/>
    <property type="molecule type" value="Genomic_DNA"/>
</dbReference>
<comment type="caution">
    <text evidence="1">The sequence shown here is derived from an EMBL/GenBank/DDBJ whole genome shotgun (WGS) entry which is preliminary data.</text>
</comment>
<evidence type="ECO:0000313" key="2">
    <source>
        <dbReference type="Proteomes" id="UP001054902"/>
    </source>
</evidence>
<accession>A0AAD3CWD2</accession>
<protein>
    <submittedName>
        <fullName evidence="1">Uncharacterized protein</fullName>
    </submittedName>
</protein>
<organism evidence="1 2">
    <name type="scientific">Chaetoceros tenuissimus</name>
    <dbReference type="NCBI Taxonomy" id="426638"/>
    <lineage>
        <taxon>Eukaryota</taxon>
        <taxon>Sar</taxon>
        <taxon>Stramenopiles</taxon>
        <taxon>Ochrophyta</taxon>
        <taxon>Bacillariophyta</taxon>
        <taxon>Coscinodiscophyceae</taxon>
        <taxon>Chaetocerotophycidae</taxon>
        <taxon>Chaetocerotales</taxon>
        <taxon>Chaetocerotaceae</taxon>
        <taxon>Chaetoceros</taxon>
    </lineage>
</organism>
<proteinExistence type="predicted"/>
<dbReference type="AlphaFoldDB" id="A0AAD3CWD2"/>
<keyword evidence="2" id="KW-1185">Reference proteome</keyword>